<keyword evidence="8 10" id="KW-1133">Transmembrane helix</keyword>
<dbReference type="EC" id="7.-.-.-" evidence="10"/>
<evidence type="ECO:0000256" key="3">
    <source>
        <dbReference type="ARBA" id="ARBA00022630"/>
    </source>
</evidence>
<dbReference type="Pfam" id="PF03116">
    <property type="entry name" value="NQR2_RnfD_RnfE"/>
    <property type="match status" value="1"/>
</dbReference>
<comment type="caution">
    <text evidence="11">The sequence shown here is derived from an EMBL/GenBank/DDBJ whole genome shotgun (WGS) entry which is preliminary data.</text>
</comment>
<comment type="subcellular location">
    <subcellularLocation>
        <location evidence="10">Cell membrane</location>
        <topology evidence="10">Multi-pass membrane protein</topology>
    </subcellularLocation>
</comment>
<comment type="function">
    <text evidence="10">Part of a membrane-bound complex that couples electron transfer with translocation of ions across the membrane.</text>
</comment>
<feature type="transmembrane region" description="Helical" evidence="10">
    <location>
        <begin position="234"/>
        <end position="252"/>
    </location>
</feature>
<keyword evidence="5 10" id="KW-0812">Transmembrane</keyword>
<feature type="transmembrane region" description="Helical" evidence="10">
    <location>
        <begin position="45"/>
        <end position="63"/>
    </location>
</feature>
<keyword evidence="3 10" id="KW-0285">Flavoprotein</keyword>
<feature type="transmembrane region" description="Helical" evidence="10">
    <location>
        <begin position="259"/>
        <end position="278"/>
    </location>
</feature>
<dbReference type="GO" id="GO:0055085">
    <property type="term" value="P:transmembrane transport"/>
    <property type="evidence" value="ECO:0007669"/>
    <property type="project" value="InterPro"/>
</dbReference>
<sequence>MDKLIVSSSPHLREGITTRRIMLNVIIALIPAIIASVVIFGPRTLLVLGVSVLSCVLSEYISRKIMKRDNTIGDLSAIVTGILLAFNLPVSINLLIAAFGGVIAIVVVKQLFGGLGQNFVNPALTARIILMNSFPTKMTTWTGAFSYLSQTDATTTATPLSILKEGSGEALPDLMELFIGTHSGCLGETCAFALIIGGIYLIVRRIISPVIPLCYLGTAAVISLIAGRNVLVDLLTGGLLLGAIFMATDYTTSPITRNGRILFAVGCGFLTMMIRIFGALPEGVSYSIILMNILVPLIERATRPKPFGKERAHREA</sequence>
<organism evidence="11 12">
    <name type="scientific">Yeguia hominis</name>
    <dbReference type="NCBI Taxonomy" id="2763662"/>
    <lineage>
        <taxon>Bacteria</taxon>
        <taxon>Bacillati</taxon>
        <taxon>Bacillota</taxon>
        <taxon>Clostridia</taxon>
        <taxon>Eubacteriales</taxon>
        <taxon>Yeguiaceae</taxon>
        <taxon>Yeguia</taxon>
    </lineage>
</organism>
<dbReference type="InterPro" id="IPR004338">
    <property type="entry name" value="NqrB/RnfD"/>
</dbReference>
<dbReference type="EMBL" id="JACRSN010000005">
    <property type="protein sequence ID" value="MBC8533309.1"/>
    <property type="molecule type" value="Genomic_DNA"/>
</dbReference>
<dbReference type="NCBIfam" id="TIGR01946">
    <property type="entry name" value="rnfD"/>
    <property type="match status" value="1"/>
</dbReference>
<dbReference type="InterPro" id="IPR011303">
    <property type="entry name" value="RnfD_bac"/>
</dbReference>
<feature type="transmembrane region" description="Helical" evidence="10">
    <location>
        <begin position="21"/>
        <end position="39"/>
    </location>
</feature>
<keyword evidence="12" id="KW-1185">Reference proteome</keyword>
<evidence type="ECO:0000256" key="4">
    <source>
        <dbReference type="ARBA" id="ARBA00022643"/>
    </source>
</evidence>
<evidence type="ECO:0000256" key="5">
    <source>
        <dbReference type="ARBA" id="ARBA00022692"/>
    </source>
</evidence>
<evidence type="ECO:0000313" key="11">
    <source>
        <dbReference type="EMBL" id="MBC8533309.1"/>
    </source>
</evidence>
<keyword evidence="1 10" id="KW-0813">Transport</keyword>
<accession>A0A926D9K6</accession>
<dbReference type="HAMAP" id="MF_00462">
    <property type="entry name" value="RsxD_RnfD"/>
    <property type="match status" value="1"/>
</dbReference>
<keyword evidence="10" id="KW-1003">Cell membrane</keyword>
<evidence type="ECO:0000313" key="12">
    <source>
        <dbReference type="Proteomes" id="UP000651482"/>
    </source>
</evidence>
<protein>
    <recommendedName>
        <fullName evidence="10">Ion-translocating oxidoreductase complex subunit D</fullName>
        <ecNumber evidence="10">7.-.-.-</ecNumber>
    </recommendedName>
    <alternativeName>
        <fullName evidence="10">Rnf electron transport complex subunit D</fullName>
    </alternativeName>
</protein>
<feature type="transmembrane region" description="Helical" evidence="10">
    <location>
        <begin position="75"/>
        <end position="108"/>
    </location>
</feature>
<evidence type="ECO:0000256" key="2">
    <source>
        <dbReference type="ARBA" id="ARBA00022553"/>
    </source>
</evidence>
<evidence type="ECO:0000256" key="8">
    <source>
        <dbReference type="ARBA" id="ARBA00022989"/>
    </source>
</evidence>
<keyword evidence="4 10" id="KW-0288">FMN</keyword>
<proteinExistence type="inferred from homology"/>
<dbReference type="GO" id="GO:0022900">
    <property type="term" value="P:electron transport chain"/>
    <property type="evidence" value="ECO:0007669"/>
    <property type="project" value="UniProtKB-UniRule"/>
</dbReference>
<dbReference type="PANTHER" id="PTHR30578">
    <property type="entry name" value="ELECTRON TRANSPORT COMPLEX PROTEIN RNFD"/>
    <property type="match status" value="1"/>
</dbReference>
<reference evidence="11" key="1">
    <citation type="submission" date="2020-08" db="EMBL/GenBank/DDBJ databases">
        <title>Genome public.</title>
        <authorList>
            <person name="Liu C."/>
            <person name="Sun Q."/>
        </authorList>
    </citation>
    <scope>NUCLEOTIDE SEQUENCE</scope>
    <source>
        <strain evidence="11">NSJ-40</strain>
    </source>
</reference>
<comment type="similarity">
    <text evidence="10">Belongs to the NqrB/RnfD family.</text>
</comment>
<keyword evidence="2 10" id="KW-0597">Phosphoprotein</keyword>
<comment type="subunit">
    <text evidence="10">The complex is composed of six subunits: RnfA, RnfB, RnfC, RnfD, RnfE and RnfG.</text>
</comment>
<dbReference type="AlphaFoldDB" id="A0A926D9K6"/>
<evidence type="ECO:0000256" key="7">
    <source>
        <dbReference type="ARBA" id="ARBA00022982"/>
    </source>
</evidence>
<evidence type="ECO:0000256" key="1">
    <source>
        <dbReference type="ARBA" id="ARBA00022448"/>
    </source>
</evidence>
<feature type="transmembrane region" description="Helical" evidence="10">
    <location>
        <begin position="177"/>
        <end position="203"/>
    </location>
</feature>
<dbReference type="Proteomes" id="UP000651482">
    <property type="component" value="Unassembled WGS sequence"/>
</dbReference>
<feature type="modified residue" description="FMN phosphoryl threonine" evidence="10">
    <location>
        <position position="158"/>
    </location>
</feature>
<name>A0A926D9K6_9FIRM</name>
<dbReference type="PANTHER" id="PTHR30578:SF0">
    <property type="entry name" value="ION-TRANSLOCATING OXIDOREDUCTASE COMPLEX SUBUNIT D"/>
    <property type="match status" value="1"/>
</dbReference>
<feature type="transmembrane region" description="Helical" evidence="10">
    <location>
        <begin position="210"/>
        <end position="228"/>
    </location>
</feature>
<dbReference type="RefSeq" id="WP_249318655.1">
    <property type="nucleotide sequence ID" value="NZ_JACRSN010000005.1"/>
</dbReference>
<keyword evidence="7 10" id="KW-0249">Electron transport</keyword>
<evidence type="ECO:0000256" key="9">
    <source>
        <dbReference type="ARBA" id="ARBA00023136"/>
    </source>
</evidence>
<gene>
    <name evidence="10" type="primary">rnfD</name>
    <name evidence="11" type="ORF">IAG03_04680</name>
</gene>
<keyword evidence="9 10" id="KW-0472">Membrane</keyword>
<evidence type="ECO:0000256" key="10">
    <source>
        <dbReference type="HAMAP-Rule" id="MF_00462"/>
    </source>
</evidence>
<keyword evidence="6 10" id="KW-1278">Translocase</keyword>
<dbReference type="GO" id="GO:0005886">
    <property type="term" value="C:plasma membrane"/>
    <property type="evidence" value="ECO:0007669"/>
    <property type="project" value="UniProtKB-SubCell"/>
</dbReference>
<evidence type="ECO:0000256" key="6">
    <source>
        <dbReference type="ARBA" id="ARBA00022967"/>
    </source>
</evidence>
<comment type="cofactor">
    <cofactor evidence="10">
        <name>FMN</name>
        <dbReference type="ChEBI" id="CHEBI:58210"/>
    </cofactor>
</comment>